<comment type="caution">
    <text evidence="1">The sequence shown here is derived from an EMBL/GenBank/DDBJ whole genome shotgun (WGS) entry which is preliminary data.</text>
</comment>
<dbReference type="Pfam" id="PF10098">
    <property type="entry name" value="DUF2336"/>
    <property type="match status" value="1"/>
</dbReference>
<dbReference type="EMBL" id="BMES01000002">
    <property type="protein sequence ID" value="GGH25724.1"/>
    <property type="molecule type" value="Genomic_DNA"/>
</dbReference>
<evidence type="ECO:0008006" key="3">
    <source>
        <dbReference type="Google" id="ProtNLM"/>
    </source>
</evidence>
<dbReference type="InterPro" id="IPR019285">
    <property type="entry name" value="DUF2336"/>
</dbReference>
<dbReference type="Proteomes" id="UP000603912">
    <property type="component" value="Unassembled WGS sequence"/>
</dbReference>
<keyword evidence="2" id="KW-1185">Reference proteome</keyword>
<evidence type="ECO:0000313" key="2">
    <source>
        <dbReference type="Proteomes" id="UP000603912"/>
    </source>
</evidence>
<organism evidence="1 2">
    <name type="scientific">Alsobacter metallidurans</name>
    <dbReference type="NCBI Taxonomy" id="340221"/>
    <lineage>
        <taxon>Bacteria</taxon>
        <taxon>Pseudomonadati</taxon>
        <taxon>Pseudomonadota</taxon>
        <taxon>Alphaproteobacteria</taxon>
        <taxon>Hyphomicrobiales</taxon>
        <taxon>Alsobacteraceae</taxon>
        <taxon>Alsobacter</taxon>
    </lineage>
</organism>
<evidence type="ECO:0000313" key="1">
    <source>
        <dbReference type="EMBL" id="GGH25724.1"/>
    </source>
</evidence>
<sequence length="565" mass="59769">MIVRHYMAWMRTAAAPARADATAALAHAYLRSEMDPSERGEAEAALTLALDDREAAVRIALAEALADCAEAPRHVILALAGDRSEVAAIVLQRSPLLSDAELIEMAVAGDVAAQVAVARRAFVAAPVAAALAEVADEPAALALLGNVEAEVPAFSLARIVERFGSNSAVRNAVLARPSTPVDVRFAVMLAERRALALADRDGALRREQFAHEDEERVAVALASLCDEDDLAGLVAHLRATGRLTAGVMLRALLSGDLRLPTSALANLAGMAERRAAALMVEPRAGGWRALYRKAGLPESLMPAFASAVQNCREVTADFAGLCGGPVVARRIIARVLADRDVQNAVGGERVLAVLRRFEVETARDEARLAASMMLDSLAIAHKPPLALAAPVPVSAQFEPPVSATIELAHEISKKSRADEIRPIVLAAIEDALLLRGSVVEADIAVDPAPVADHPPAALITPDKVLDPSAAEHRQADQPPQLLATDLAAEPQLFAEQDEPSDWADDMIPAAANDKDPVTPVFSLPSVVMCADTEAPVLTVEARALLRIEEMVAQAYADARRQERAA</sequence>
<accession>A0A917IAG0</accession>
<dbReference type="RefSeq" id="WP_188518812.1">
    <property type="nucleotide sequence ID" value="NZ_BMES01000002.1"/>
</dbReference>
<protein>
    <recommendedName>
        <fullName evidence="3">DUF2336 domain-containing protein</fullName>
    </recommendedName>
</protein>
<dbReference type="AlphaFoldDB" id="A0A917IAG0"/>
<proteinExistence type="predicted"/>
<gene>
    <name evidence="1" type="ORF">GCM10007036_33020</name>
</gene>
<name>A0A917IAG0_9HYPH</name>
<reference evidence="1" key="2">
    <citation type="submission" date="2020-09" db="EMBL/GenBank/DDBJ databases">
        <authorList>
            <person name="Sun Q."/>
            <person name="Zhou Y."/>
        </authorList>
    </citation>
    <scope>NUCLEOTIDE SEQUENCE</scope>
    <source>
        <strain evidence="1">CGMCC 1.12214</strain>
    </source>
</reference>
<reference evidence="1" key="1">
    <citation type="journal article" date="2014" name="Int. J. Syst. Evol. Microbiol.">
        <title>Complete genome sequence of Corynebacterium casei LMG S-19264T (=DSM 44701T), isolated from a smear-ripened cheese.</title>
        <authorList>
            <consortium name="US DOE Joint Genome Institute (JGI-PGF)"/>
            <person name="Walter F."/>
            <person name="Albersmeier A."/>
            <person name="Kalinowski J."/>
            <person name="Ruckert C."/>
        </authorList>
    </citation>
    <scope>NUCLEOTIDE SEQUENCE</scope>
    <source>
        <strain evidence="1">CGMCC 1.12214</strain>
    </source>
</reference>